<sequence length="574" mass="63506">MQDLKRVFTHLGPFKKEFILSILFIIAETGFELTIPLIMADIIDVGVQTRDIHYICMKGVQMGFCALFSLITGLLYARYAARAALGFGSGVREAEFSRIQSYSFANLDHFSTSSLITRMTTDITVMQNAITGGIRPMVRGPVMLIMGLFLAFWMNAALALVFVICTPVLACILFFIVRKVAPLYGKLQVCMDRVNAAIQENLTAIRAVKAFVREEYEEEVFEKANRDLADTSRTTFHFAVLNLPAFQLTMYTSIVLILWFGGGFIQAGSMQVGELTGFLSYVLQIVNSLMMISNVFLMLTRSLASARRINQVFDETSTLSDPENPCQVIPDGQIDFDHVSFKYKKEAKEYTLSDIDLHIEAGETVGIIGGTGSSKSTLVQLIPRLYDATSGSVRVGGRDVRSYSLEALRDGVGIVLQKNVLFSGTIRENLLWGNPRATEAELQAACRAACADEFIRTLPEGLDTRLDQGGVNLSGGQRQRLCIARALLKRPKILIFDDSTSAVDTATESRIREALEAIPSMTKLVIAQRILSVMHADKIVILDDGRIHAVGTHQSLLAESPIYREIYESQKGGR</sequence>
<dbReference type="InterPro" id="IPR017871">
    <property type="entry name" value="ABC_transporter-like_CS"/>
</dbReference>
<comment type="caution">
    <text evidence="10">The sequence shown here is derived from an EMBL/GenBank/DDBJ whole genome shotgun (WGS) entry which is preliminary data.</text>
</comment>
<dbReference type="InterPro" id="IPR039421">
    <property type="entry name" value="Type_1_exporter"/>
</dbReference>
<comment type="subcellular location">
    <subcellularLocation>
        <location evidence="1">Cell membrane</location>
        <topology evidence="1">Multi-pass membrane protein</topology>
    </subcellularLocation>
</comment>
<evidence type="ECO:0000256" key="6">
    <source>
        <dbReference type="ARBA" id="ARBA00023136"/>
    </source>
</evidence>
<dbReference type="Proteomes" id="UP000716906">
    <property type="component" value="Unassembled WGS sequence"/>
</dbReference>
<dbReference type="SMART" id="SM00382">
    <property type="entry name" value="AAA"/>
    <property type="match status" value="1"/>
</dbReference>
<dbReference type="CDD" id="cd18548">
    <property type="entry name" value="ABC_6TM_Tm287_like"/>
    <property type="match status" value="1"/>
</dbReference>
<dbReference type="InterPro" id="IPR011527">
    <property type="entry name" value="ABC1_TM_dom"/>
</dbReference>
<evidence type="ECO:0000256" key="4">
    <source>
        <dbReference type="ARBA" id="ARBA00022840"/>
    </source>
</evidence>
<organism evidence="10 11">
    <name type="scientific">Faecalicatena fissicatena</name>
    <dbReference type="NCBI Taxonomy" id="290055"/>
    <lineage>
        <taxon>Bacteria</taxon>
        <taxon>Bacillati</taxon>
        <taxon>Bacillota</taxon>
        <taxon>Clostridia</taxon>
        <taxon>Lachnospirales</taxon>
        <taxon>Lachnospiraceae</taxon>
        <taxon>Faecalicatena</taxon>
    </lineage>
</organism>
<keyword evidence="11" id="KW-1185">Reference proteome</keyword>
<feature type="transmembrane region" description="Helical" evidence="7">
    <location>
        <begin position="278"/>
        <end position="299"/>
    </location>
</feature>
<dbReference type="PANTHER" id="PTHR43394">
    <property type="entry name" value="ATP-DEPENDENT PERMEASE MDL1, MITOCHONDRIAL"/>
    <property type="match status" value="1"/>
</dbReference>
<feature type="transmembrane region" description="Helical" evidence="7">
    <location>
        <begin position="248"/>
        <end position="266"/>
    </location>
</feature>
<gene>
    <name evidence="10" type="ORF">H7U36_05040</name>
</gene>
<proteinExistence type="predicted"/>
<evidence type="ECO:0000259" key="8">
    <source>
        <dbReference type="PROSITE" id="PS50893"/>
    </source>
</evidence>
<dbReference type="Gene3D" id="1.20.1560.10">
    <property type="entry name" value="ABC transporter type 1, transmembrane domain"/>
    <property type="match status" value="1"/>
</dbReference>
<evidence type="ECO:0000256" key="5">
    <source>
        <dbReference type="ARBA" id="ARBA00022989"/>
    </source>
</evidence>
<dbReference type="Pfam" id="PF00664">
    <property type="entry name" value="ABC_membrane"/>
    <property type="match status" value="1"/>
</dbReference>
<accession>A0ABS2E774</accession>
<keyword evidence="4 10" id="KW-0067">ATP-binding</keyword>
<evidence type="ECO:0000313" key="11">
    <source>
        <dbReference type="Proteomes" id="UP000716906"/>
    </source>
</evidence>
<evidence type="ECO:0000256" key="3">
    <source>
        <dbReference type="ARBA" id="ARBA00022741"/>
    </source>
</evidence>
<dbReference type="RefSeq" id="WP_033125878.1">
    <property type="nucleotide sequence ID" value="NZ_JACLYY010000004.1"/>
</dbReference>
<dbReference type="SUPFAM" id="SSF52540">
    <property type="entry name" value="P-loop containing nucleoside triphosphate hydrolases"/>
    <property type="match status" value="1"/>
</dbReference>
<evidence type="ECO:0000313" key="10">
    <source>
        <dbReference type="EMBL" id="MBM6737473.1"/>
    </source>
</evidence>
<keyword evidence="2 7" id="KW-0812">Transmembrane</keyword>
<dbReference type="PROSITE" id="PS50929">
    <property type="entry name" value="ABC_TM1F"/>
    <property type="match status" value="1"/>
</dbReference>
<keyword evidence="3" id="KW-0547">Nucleotide-binding</keyword>
<dbReference type="SUPFAM" id="SSF90123">
    <property type="entry name" value="ABC transporter transmembrane region"/>
    <property type="match status" value="1"/>
</dbReference>
<feature type="domain" description="ABC transporter" evidence="8">
    <location>
        <begin position="334"/>
        <end position="569"/>
    </location>
</feature>
<evidence type="ECO:0000256" key="7">
    <source>
        <dbReference type="SAM" id="Phobius"/>
    </source>
</evidence>
<dbReference type="PROSITE" id="PS00211">
    <property type="entry name" value="ABC_TRANSPORTER_1"/>
    <property type="match status" value="1"/>
</dbReference>
<keyword evidence="5 7" id="KW-1133">Transmembrane helix</keyword>
<dbReference type="PROSITE" id="PS50893">
    <property type="entry name" value="ABC_TRANSPORTER_2"/>
    <property type="match status" value="1"/>
</dbReference>
<evidence type="ECO:0000256" key="1">
    <source>
        <dbReference type="ARBA" id="ARBA00004651"/>
    </source>
</evidence>
<dbReference type="InterPro" id="IPR003593">
    <property type="entry name" value="AAA+_ATPase"/>
</dbReference>
<keyword evidence="6 7" id="KW-0472">Membrane</keyword>
<dbReference type="InterPro" id="IPR003439">
    <property type="entry name" value="ABC_transporter-like_ATP-bd"/>
</dbReference>
<dbReference type="GO" id="GO:0005524">
    <property type="term" value="F:ATP binding"/>
    <property type="evidence" value="ECO:0007669"/>
    <property type="project" value="UniProtKB-KW"/>
</dbReference>
<protein>
    <submittedName>
        <fullName evidence="10">ABC transporter ATP-binding protein</fullName>
    </submittedName>
</protein>
<dbReference type="InterPro" id="IPR036640">
    <property type="entry name" value="ABC1_TM_sf"/>
</dbReference>
<dbReference type="PANTHER" id="PTHR43394:SF1">
    <property type="entry name" value="ATP-BINDING CASSETTE SUB-FAMILY B MEMBER 10, MITOCHONDRIAL"/>
    <property type="match status" value="1"/>
</dbReference>
<evidence type="ECO:0000256" key="2">
    <source>
        <dbReference type="ARBA" id="ARBA00022692"/>
    </source>
</evidence>
<dbReference type="EMBL" id="JACLYY010000004">
    <property type="protein sequence ID" value="MBM6737473.1"/>
    <property type="molecule type" value="Genomic_DNA"/>
</dbReference>
<dbReference type="Pfam" id="PF00005">
    <property type="entry name" value="ABC_tran"/>
    <property type="match status" value="1"/>
</dbReference>
<feature type="domain" description="ABC transmembrane type-1" evidence="9">
    <location>
        <begin position="19"/>
        <end position="301"/>
    </location>
</feature>
<dbReference type="Gene3D" id="3.40.50.300">
    <property type="entry name" value="P-loop containing nucleotide triphosphate hydrolases"/>
    <property type="match status" value="1"/>
</dbReference>
<evidence type="ECO:0000259" key="9">
    <source>
        <dbReference type="PROSITE" id="PS50929"/>
    </source>
</evidence>
<name>A0ABS2E774_9FIRM</name>
<dbReference type="InterPro" id="IPR027417">
    <property type="entry name" value="P-loop_NTPase"/>
</dbReference>
<feature type="transmembrane region" description="Helical" evidence="7">
    <location>
        <begin position="18"/>
        <end position="39"/>
    </location>
</feature>
<feature type="transmembrane region" description="Helical" evidence="7">
    <location>
        <begin position="144"/>
        <end position="177"/>
    </location>
</feature>
<reference evidence="10 11" key="1">
    <citation type="journal article" date="2021" name="Sci. Rep.">
        <title>The distribution of antibiotic resistance genes in chicken gut microbiota commensals.</title>
        <authorList>
            <person name="Juricova H."/>
            <person name="Matiasovicova J."/>
            <person name="Kubasova T."/>
            <person name="Cejkova D."/>
            <person name="Rychlik I."/>
        </authorList>
    </citation>
    <scope>NUCLEOTIDE SEQUENCE [LARGE SCALE GENOMIC DNA]</scope>
    <source>
        <strain evidence="10 11">An773</strain>
    </source>
</reference>
<feature type="transmembrane region" description="Helical" evidence="7">
    <location>
        <begin position="60"/>
        <end position="79"/>
    </location>
</feature>